<name>A0ABD1W099_9LAMI</name>
<proteinExistence type="predicted"/>
<accession>A0ABD1W099</accession>
<dbReference type="Proteomes" id="UP001604336">
    <property type="component" value="Unassembled WGS sequence"/>
</dbReference>
<organism evidence="2 3">
    <name type="scientific">Abeliophyllum distichum</name>
    <dbReference type="NCBI Taxonomy" id="126358"/>
    <lineage>
        <taxon>Eukaryota</taxon>
        <taxon>Viridiplantae</taxon>
        <taxon>Streptophyta</taxon>
        <taxon>Embryophyta</taxon>
        <taxon>Tracheophyta</taxon>
        <taxon>Spermatophyta</taxon>
        <taxon>Magnoliopsida</taxon>
        <taxon>eudicotyledons</taxon>
        <taxon>Gunneridae</taxon>
        <taxon>Pentapetalae</taxon>
        <taxon>asterids</taxon>
        <taxon>lamiids</taxon>
        <taxon>Lamiales</taxon>
        <taxon>Oleaceae</taxon>
        <taxon>Forsythieae</taxon>
        <taxon>Abeliophyllum</taxon>
    </lineage>
</organism>
<gene>
    <name evidence="2" type="ORF">Adt_03898</name>
</gene>
<dbReference type="AlphaFoldDB" id="A0ABD1W099"/>
<dbReference type="EMBL" id="JBFOLK010000001">
    <property type="protein sequence ID" value="KAL2542920.1"/>
    <property type="molecule type" value="Genomic_DNA"/>
</dbReference>
<feature type="region of interest" description="Disordered" evidence="1">
    <location>
        <begin position="1"/>
        <end position="24"/>
    </location>
</feature>
<keyword evidence="3" id="KW-1185">Reference proteome</keyword>
<feature type="region of interest" description="Disordered" evidence="1">
    <location>
        <begin position="55"/>
        <end position="141"/>
    </location>
</feature>
<reference evidence="3" key="1">
    <citation type="submission" date="2024-07" db="EMBL/GenBank/DDBJ databases">
        <title>Two chromosome-level genome assemblies of Korean endemic species Abeliophyllum distichum and Forsythia ovata (Oleaceae).</title>
        <authorList>
            <person name="Jang H."/>
        </authorList>
    </citation>
    <scope>NUCLEOTIDE SEQUENCE [LARGE SCALE GENOMIC DNA]</scope>
</reference>
<comment type="caution">
    <text evidence="2">The sequence shown here is derived from an EMBL/GenBank/DDBJ whole genome shotgun (WGS) entry which is preliminary data.</text>
</comment>
<sequence length="174" mass="18888">MAPRTDNNRKRGSKRIRLPTELPLDPHFKISSEIADNNRDNAIPETSTGLASLQHEARSAFRTSRAMPSSSHIVASSPESSLDSPDLHPFRVSSSGGEEARQLVGLSTASMAFPKEIPFSRSTSDGYEASGGEDSDQIPSRIVQRSTNWSSLLFPSEQNRTVTKLTMPSSSSAL</sequence>
<evidence type="ECO:0000313" key="3">
    <source>
        <dbReference type="Proteomes" id="UP001604336"/>
    </source>
</evidence>
<protein>
    <submittedName>
        <fullName evidence="2">Uncharacterized protein</fullName>
    </submittedName>
</protein>
<evidence type="ECO:0000313" key="2">
    <source>
        <dbReference type="EMBL" id="KAL2542920.1"/>
    </source>
</evidence>
<evidence type="ECO:0000256" key="1">
    <source>
        <dbReference type="SAM" id="MobiDB-lite"/>
    </source>
</evidence>